<dbReference type="HOGENOM" id="CLU_1213765_0_0_9"/>
<organism evidence="1 2">
    <name type="scientific">Blautia hydrogenotrophica (strain DSM 10507 / JCM 14656 / S5a33)</name>
    <name type="common">Ruminococcus hydrogenotrophicus</name>
    <dbReference type="NCBI Taxonomy" id="476272"/>
    <lineage>
        <taxon>Bacteria</taxon>
        <taxon>Bacillati</taxon>
        <taxon>Bacillota</taxon>
        <taxon>Clostridia</taxon>
        <taxon>Lachnospirales</taxon>
        <taxon>Lachnospiraceae</taxon>
        <taxon>Blautia</taxon>
    </lineage>
</organism>
<dbReference type="GO" id="GO:0047661">
    <property type="term" value="F:amino-acid racemase activity"/>
    <property type="evidence" value="ECO:0007669"/>
    <property type="project" value="InterPro"/>
</dbReference>
<evidence type="ECO:0000313" key="2">
    <source>
        <dbReference type="Proteomes" id="UP000003100"/>
    </source>
</evidence>
<dbReference type="eggNOG" id="COG0796">
    <property type="taxonomic scope" value="Bacteria"/>
</dbReference>
<evidence type="ECO:0008006" key="3">
    <source>
        <dbReference type="Google" id="ProtNLM"/>
    </source>
</evidence>
<dbReference type="RefSeq" id="WP_005947073.1">
    <property type="nucleotide sequence ID" value="NZ_CP136423.1"/>
</dbReference>
<dbReference type="Pfam" id="PF01177">
    <property type="entry name" value="Asp_Glu_race"/>
    <property type="match status" value="1"/>
</dbReference>
<dbReference type="PATRIC" id="fig|476272.21.peg.2522"/>
<proteinExistence type="predicted"/>
<dbReference type="EMBL" id="ACBZ01000055">
    <property type="protein sequence ID" value="EEG49881.1"/>
    <property type="molecule type" value="Genomic_DNA"/>
</dbReference>
<reference evidence="1 2" key="1">
    <citation type="submission" date="2009-01" db="EMBL/GenBank/DDBJ databases">
        <authorList>
            <person name="Fulton L."/>
            <person name="Clifton S."/>
            <person name="Fulton B."/>
            <person name="Xu J."/>
            <person name="Minx P."/>
            <person name="Pepin K.H."/>
            <person name="Johnson M."/>
            <person name="Bhonagiri V."/>
            <person name="Nash W.E."/>
            <person name="Mardis E.R."/>
            <person name="Wilson R.K."/>
        </authorList>
    </citation>
    <scope>NUCLEOTIDE SEQUENCE [LARGE SCALE GENOMIC DNA]</scope>
    <source>
        <strain evidence="2">DSM 10507 / JCM 14656 / S5a33</strain>
    </source>
</reference>
<sequence length="214" mass="23709">MKVGVIAGSPVDTQMGVEVLNVRGIETYAYPAAKAAREQTEFQMQSSEVRTNRIQRLIQSAQSDGMNAMMIYCNSLSSTVDMEMLSRKLGIKIVTPLMAYACYAKQYQVLSVLAGNNQGLAGIERAILQSNLSCTVVGASLLPMVVEIEAQTLPEQIVEKFHLMSLFEFFESAGAEAFILGCTHFPYIRRVLDEKVRIPILDPADKMYELLVND</sequence>
<comment type="caution">
    <text evidence="1">The sequence shown here is derived from an EMBL/GenBank/DDBJ whole genome shotgun (WGS) entry which is preliminary data.</text>
</comment>
<evidence type="ECO:0000313" key="1">
    <source>
        <dbReference type="EMBL" id="EEG49881.1"/>
    </source>
</evidence>
<dbReference type="Gene3D" id="3.40.50.1860">
    <property type="match status" value="2"/>
</dbReference>
<dbReference type="SUPFAM" id="SSF53681">
    <property type="entry name" value="Aspartate/glutamate racemase"/>
    <property type="match status" value="1"/>
</dbReference>
<dbReference type="Proteomes" id="UP000003100">
    <property type="component" value="Unassembled WGS sequence"/>
</dbReference>
<keyword evidence="2" id="KW-1185">Reference proteome</keyword>
<dbReference type="InterPro" id="IPR015942">
    <property type="entry name" value="Asp/Glu/hydantoin_racemase"/>
</dbReference>
<protein>
    <recommendedName>
        <fullName evidence="3">Glutamate racemase</fullName>
    </recommendedName>
</protein>
<gene>
    <name evidence="1" type="ORF">RUMHYD_01175</name>
</gene>
<name>C0CK05_BLAHS</name>
<dbReference type="InterPro" id="IPR001920">
    <property type="entry name" value="Asp/Glu_race"/>
</dbReference>
<dbReference type="GeneID" id="86820442"/>
<accession>C0CK05</accession>
<dbReference type="AlphaFoldDB" id="C0CK05"/>
<reference evidence="1 2" key="2">
    <citation type="submission" date="2009-02" db="EMBL/GenBank/DDBJ databases">
        <title>Draft genome sequence of Blautia hydrogenotrophica DSM 10507 (Ruminococcus hydrogenotrophicus DSM 10507).</title>
        <authorList>
            <person name="Sudarsanam P."/>
            <person name="Ley R."/>
            <person name="Guruge J."/>
            <person name="Turnbaugh P.J."/>
            <person name="Mahowald M."/>
            <person name="Liep D."/>
            <person name="Gordon J."/>
        </authorList>
    </citation>
    <scope>NUCLEOTIDE SEQUENCE [LARGE SCALE GENOMIC DNA]</scope>
    <source>
        <strain evidence="2">DSM 10507 / JCM 14656 / S5a33</strain>
    </source>
</reference>